<name>A0ABU4VIC6_9ACTN</name>
<feature type="compositionally biased region" description="Low complexity" evidence="1">
    <location>
        <begin position="113"/>
        <end position="135"/>
    </location>
</feature>
<keyword evidence="2" id="KW-0812">Transmembrane</keyword>
<evidence type="ECO:0008006" key="6">
    <source>
        <dbReference type="Google" id="ProtNLM"/>
    </source>
</evidence>
<evidence type="ECO:0000313" key="4">
    <source>
        <dbReference type="EMBL" id="MDX8151584.1"/>
    </source>
</evidence>
<protein>
    <recommendedName>
        <fullName evidence="6">DUF732 domain-containing protein</fullName>
    </recommendedName>
</protein>
<keyword evidence="2" id="KW-1133">Transmembrane helix</keyword>
<feature type="compositionally biased region" description="Gly residues" evidence="1">
    <location>
        <begin position="91"/>
        <end position="112"/>
    </location>
</feature>
<feature type="region of interest" description="Disordered" evidence="1">
    <location>
        <begin position="89"/>
        <end position="151"/>
    </location>
</feature>
<evidence type="ECO:0000256" key="2">
    <source>
        <dbReference type="SAM" id="Phobius"/>
    </source>
</evidence>
<keyword evidence="5" id="KW-1185">Reference proteome</keyword>
<organism evidence="4 5">
    <name type="scientific">Patulibacter brassicae</name>
    <dbReference type="NCBI Taxonomy" id="1705717"/>
    <lineage>
        <taxon>Bacteria</taxon>
        <taxon>Bacillati</taxon>
        <taxon>Actinomycetota</taxon>
        <taxon>Thermoleophilia</taxon>
        <taxon>Solirubrobacterales</taxon>
        <taxon>Patulibacteraceae</taxon>
        <taxon>Patulibacter</taxon>
    </lineage>
</organism>
<accession>A0ABU4VIC6</accession>
<feature type="signal peptide" evidence="3">
    <location>
        <begin position="1"/>
        <end position="30"/>
    </location>
</feature>
<feature type="chain" id="PRO_5046629768" description="DUF732 domain-containing protein" evidence="3">
    <location>
        <begin position="31"/>
        <end position="232"/>
    </location>
</feature>
<reference evidence="4 5" key="1">
    <citation type="submission" date="2023-11" db="EMBL/GenBank/DDBJ databases">
        <authorList>
            <person name="Xu M."/>
            <person name="Jiang T."/>
        </authorList>
    </citation>
    <scope>NUCLEOTIDE SEQUENCE [LARGE SCALE GENOMIC DNA]</scope>
    <source>
        <strain evidence="4 5">SD</strain>
    </source>
</reference>
<keyword evidence="3" id="KW-0732">Signal</keyword>
<feature type="transmembrane region" description="Helical" evidence="2">
    <location>
        <begin position="172"/>
        <end position="192"/>
    </location>
</feature>
<sequence>MPTGRTPRPLVGLLLAWLLALALLPATAGAATIRDLLEEYQGLGEIDACSHTLKDLQDAKGAIGSDSSQYSPEFADALDAAIAARGSCPKDGGGTSGGGSSGGSGSSSGGGTATPSPGPTQTQEQQAPTATTAEAPPTPSPGPVAQPAPEVQQQDLIATSARPPIATETAPWTWGAIIGAILLVAALAWLLVSATGRIRWLQPVGHAMGEAGWRISARWAEFTDWLRLGGGR</sequence>
<evidence type="ECO:0000313" key="5">
    <source>
        <dbReference type="Proteomes" id="UP001277761"/>
    </source>
</evidence>
<feature type="compositionally biased region" description="Pro residues" evidence="1">
    <location>
        <begin position="136"/>
        <end position="146"/>
    </location>
</feature>
<keyword evidence="2" id="KW-0472">Membrane</keyword>
<dbReference type="Proteomes" id="UP001277761">
    <property type="component" value="Unassembled WGS sequence"/>
</dbReference>
<evidence type="ECO:0000256" key="3">
    <source>
        <dbReference type="SAM" id="SignalP"/>
    </source>
</evidence>
<proteinExistence type="predicted"/>
<dbReference type="EMBL" id="JAXAVX010000003">
    <property type="protein sequence ID" value="MDX8151584.1"/>
    <property type="molecule type" value="Genomic_DNA"/>
</dbReference>
<dbReference type="RefSeq" id="WP_319953738.1">
    <property type="nucleotide sequence ID" value="NZ_JAXAVX010000003.1"/>
</dbReference>
<comment type="caution">
    <text evidence="4">The sequence shown here is derived from an EMBL/GenBank/DDBJ whole genome shotgun (WGS) entry which is preliminary data.</text>
</comment>
<gene>
    <name evidence="4" type="ORF">SK069_08280</name>
</gene>
<evidence type="ECO:0000256" key="1">
    <source>
        <dbReference type="SAM" id="MobiDB-lite"/>
    </source>
</evidence>